<proteinExistence type="inferred from homology"/>
<keyword evidence="3" id="KW-1003">Cell membrane</keyword>
<dbReference type="Pfam" id="PF13516">
    <property type="entry name" value="LRR_6"/>
    <property type="match status" value="2"/>
</dbReference>
<dbReference type="AlphaFoldDB" id="A0A1D6H6B2"/>
<dbReference type="Pfam" id="PF23598">
    <property type="entry name" value="LRR_14"/>
    <property type="match status" value="1"/>
</dbReference>
<feature type="signal peptide" evidence="13">
    <location>
        <begin position="1"/>
        <end position="23"/>
    </location>
</feature>
<dbReference type="STRING" id="4577.A0A1D6H6B2"/>
<dbReference type="Pfam" id="PF00560">
    <property type="entry name" value="LRR_1"/>
    <property type="match status" value="7"/>
</dbReference>
<evidence type="ECO:0000256" key="1">
    <source>
        <dbReference type="ARBA" id="ARBA00004251"/>
    </source>
</evidence>
<comment type="similarity">
    <text evidence="2">Belongs to the RLP family.</text>
</comment>
<evidence type="ECO:0000256" key="2">
    <source>
        <dbReference type="ARBA" id="ARBA00009592"/>
    </source>
</evidence>
<evidence type="ECO:0000313" key="16">
    <source>
        <dbReference type="EMBL" id="AQK70333.1"/>
    </source>
</evidence>
<dbReference type="EnsemblPlants" id="Zm00001eb239020_T002">
    <property type="protein sequence ID" value="Zm00001eb239020_P002"/>
    <property type="gene ID" value="Zm00001eb239020"/>
</dbReference>
<gene>
    <name evidence="17" type="primary">LOC103627026</name>
    <name evidence="16" type="ORF">ZEAMMB73_Zm00001d016219</name>
</gene>
<keyword evidence="10 16" id="KW-0675">Receptor</keyword>
<dbReference type="GO" id="GO:0005886">
    <property type="term" value="C:plasma membrane"/>
    <property type="evidence" value="ECO:0007669"/>
    <property type="project" value="UniProtKB-SubCell"/>
</dbReference>
<reference evidence="17" key="3">
    <citation type="submission" date="2019-07" db="EMBL/GenBank/DDBJ databases">
        <authorList>
            <person name="Seetharam A."/>
            <person name="Woodhouse M."/>
            <person name="Cannon E."/>
        </authorList>
    </citation>
    <scope>NUCLEOTIDE SEQUENCE [LARGE SCALE GENOMIC DNA]</scope>
    <source>
        <strain evidence="17">cv. B73</strain>
    </source>
</reference>
<evidence type="ECO:0000256" key="9">
    <source>
        <dbReference type="ARBA" id="ARBA00023136"/>
    </source>
</evidence>
<dbReference type="GeneID" id="103627026"/>
<dbReference type="InterPro" id="IPR003591">
    <property type="entry name" value="Leu-rich_rpt_typical-subtyp"/>
</dbReference>
<feature type="domain" description="Leucine-rich repeat-containing N-terminal plant-type" evidence="14">
    <location>
        <begin position="41"/>
        <end position="78"/>
    </location>
</feature>
<dbReference type="Pfam" id="PF08263">
    <property type="entry name" value="LRRNT_2"/>
    <property type="match status" value="1"/>
</dbReference>
<keyword evidence="11" id="KW-0325">Glycoprotein</keyword>
<dbReference type="InterPro" id="IPR001611">
    <property type="entry name" value="Leu-rich_rpt"/>
</dbReference>
<evidence type="ECO:0000256" key="10">
    <source>
        <dbReference type="ARBA" id="ARBA00023170"/>
    </source>
</evidence>
<dbReference type="KEGG" id="zma:103627026"/>
<comment type="subcellular location">
    <subcellularLocation>
        <location evidence="1">Cell membrane</location>
        <topology evidence="1">Single-pass type I membrane protein</topology>
    </subcellularLocation>
</comment>
<dbReference type="InterPro" id="IPR013210">
    <property type="entry name" value="LRR_N_plant-typ"/>
</dbReference>
<dbReference type="EMBL" id="CM000781">
    <property type="protein sequence ID" value="AQK70333.1"/>
    <property type="molecule type" value="Genomic_DNA"/>
</dbReference>
<dbReference type="Gene3D" id="3.80.10.10">
    <property type="entry name" value="Ribonuclease Inhibitor"/>
    <property type="match status" value="6"/>
</dbReference>
<evidence type="ECO:0000256" key="3">
    <source>
        <dbReference type="ARBA" id="ARBA00022475"/>
    </source>
</evidence>
<dbReference type="OMA" id="MEPNDLF"/>
<keyword evidence="18" id="KW-1185">Reference proteome</keyword>
<keyword evidence="8 12" id="KW-1133">Transmembrane helix</keyword>
<dbReference type="SMART" id="SM00369">
    <property type="entry name" value="LRR_TYP"/>
    <property type="match status" value="12"/>
</dbReference>
<evidence type="ECO:0000256" key="12">
    <source>
        <dbReference type="SAM" id="Phobius"/>
    </source>
</evidence>
<keyword evidence="7" id="KW-0677">Repeat</keyword>
<dbReference type="FunFam" id="3.80.10.10:FF:000213">
    <property type="entry name" value="Tyrosine-sulfated glycopeptide receptor 1"/>
    <property type="match status" value="1"/>
</dbReference>
<dbReference type="FunFam" id="3.80.10.10:FF:002427">
    <property type="entry name" value="LRR receptor-like serine/threonine-protein kinase RCH1"/>
    <property type="match status" value="1"/>
</dbReference>
<evidence type="ECO:0000256" key="5">
    <source>
        <dbReference type="ARBA" id="ARBA00022692"/>
    </source>
</evidence>
<evidence type="ECO:0000256" key="7">
    <source>
        <dbReference type="ARBA" id="ARBA00022737"/>
    </source>
</evidence>
<dbReference type="InterPro" id="IPR055414">
    <property type="entry name" value="LRR_R13L4/SHOC2-like"/>
</dbReference>
<evidence type="ECO:0000256" key="11">
    <source>
        <dbReference type="ARBA" id="ARBA00023180"/>
    </source>
</evidence>
<dbReference type="InterPro" id="IPR046956">
    <property type="entry name" value="RLP23-like"/>
</dbReference>
<dbReference type="SMART" id="SM00365">
    <property type="entry name" value="LRR_SD22"/>
    <property type="match status" value="5"/>
</dbReference>
<dbReference type="InterPro" id="IPR032675">
    <property type="entry name" value="LRR_dom_sf"/>
</dbReference>
<reference evidence="16" key="2">
    <citation type="submission" date="2015-12" db="EMBL/GenBank/DDBJ databases">
        <title>Update maize B73 reference genome by single molecule sequencing technologies.</title>
        <authorList>
            <consortium name="Maize Genome Sequencing Project"/>
            <person name="Ware D."/>
        </authorList>
    </citation>
    <scope>NUCLEOTIDE SEQUENCE</scope>
    <source>
        <tissue evidence="16">Seedling</tissue>
    </source>
</reference>
<evidence type="ECO:0000313" key="18">
    <source>
        <dbReference type="Proteomes" id="UP000007305"/>
    </source>
</evidence>
<evidence type="ECO:0000256" key="8">
    <source>
        <dbReference type="ARBA" id="ARBA00022989"/>
    </source>
</evidence>
<dbReference type="ExpressionAtlas" id="A0A1D6H6B2">
    <property type="expression patterns" value="baseline and differential"/>
</dbReference>
<dbReference type="PROSITE" id="PS51450">
    <property type="entry name" value="LRR"/>
    <property type="match status" value="2"/>
</dbReference>
<dbReference type="SMR" id="A0A1D6H6B2"/>
<dbReference type="RefSeq" id="XP_008645598.1">
    <property type="nucleotide sequence ID" value="XM_008647376.3"/>
</dbReference>
<organism evidence="16">
    <name type="scientific">Zea mays</name>
    <name type="common">Maize</name>
    <dbReference type="NCBI Taxonomy" id="4577"/>
    <lineage>
        <taxon>Eukaryota</taxon>
        <taxon>Viridiplantae</taxon>
        <taxon>Streptophyta</taxon>
        <taxon>Embryophyta</taxon>
        <taxon>Tracheophyta</taxon>
        <taxon>Spermatophyta</taxon>
        <taxon>Magnoliopsida</taxon>
        <taxon>Liliopsida</taxon>
        <taxon>Poales</taxon>
        <taxon>Poaceae</taxon>
        <taxon>PACMAD clade</taxon>
        <taxon>Panicoideae</taxon>
        <taxon>Andropogonodae</taxon>
        <taxon>Andropogoneae</taxon>
        <taxon>Tripsacinae</taxon>
        <taxon>Zea</taxon>
    </lineage>
</organism>
<keyword evidence="4" id="KW-0433">Leucine-rich repeat</keyword>
<keyword evidence="6 13" id="KW-0732">Signal</keyword>
<evidence type="ECO:0000313" key="17">
    <source>
        <dbReference type="EnsemblPlants" id="Zm00001eb239020_P002"/>
    </source>
</evidence>
<keyword evidence="5 12" id="KW-0812">Transmembrane</keyword>
<dbReference type="Proteomes" id="UP000007305">
    <property type="component" value="Chromosome 5"/>
</dbReference>
<dbReference type="SUPFAM" id="SSF52058">
    <property type="entry name" value="L domain-like"/>
    <property type="match status" value="4"/>
</dbReference>
<dbReference type="OrthoDB" id="1394818at2759"/>
<dbReference type="PRINTS" id="PR00019">
    <property type="entry name" value="LEURICHRPT"/>
</dbReference>
<evidence type="ECO:0000259" key="14">
    <source>
        <dbReference type="Pfam" id="PF08263"/>
    </source>
</evidence>
<feature type="domain" description="Disease resistance R13L4/SHOC-2-like LRR" evidence="15">
    <location>
        <begin position="400"/>
        <end position="487"/>
    </location>
</feature>
<evidence type="ECO:0000259" key="15">
    <source>
        <dbReference type="Pfam" id="PF23598"/>
    </source>
</evidence>
<dbReference type="Pfam" id="PF13855">
    <property type="entry name" value="LRR_8"/>
    <property type="match status" value="2"/>
</dbReference>
<evidence type="ECO:0000256" key="6">
    <source>
        <dbReference type="ARBA" id="ARBA00022729"/>
    </source>
</evidence>
<reference evidence="18" key="1">
    <citation type="journal article" date="2009" name="Science">
        <title>The B73 maize genome: complexity, diversity, and dynamics.</title>
        <authorList>
            <person name="Schnable P.S."/>
            <person name="Ware D."/>
            <person name="Fulton R.S."/>
            <person name="Stein J.C."/>
            <person name="Wei F."/>
            <person name="Pasternak S."/>
            <person name="Liang C."/>
            <person name="Zhang J."/>
            <person name="Fulton L."/>
            <person name="Graves T.A."/>
            <person name="Minx P."/>
            <person name="Reily A.D."/>
            <person name="Courtney L."/>
            <person name="Kruchowski S.S."/>
            <person name="Tomlinson C."/>
            <person name="Strong C."/>
            <person name="Delehaunty K."/>
            <person name="Fronick C."/>
            <person name="Courtney B."/>
            <person name="Rock S.M."/>
            <person name="Belter E."/>
            <person name="Du F."/>
            <person name="Kim K."/>
            <person name="Abbott R.M."/>
            <person name="Cotton M."/>
            <person name="Levy A."/>
            <person name="Marchetto P."/>
            <person name="Ochoa K."/>
            <person name="Jackson S.M."/>
            <person name="Gillam B."/>
            <person name="Chen W."/>
            <person name="Yan L."/>
            <person name="Higginbotham J."/>
            <person name="Cardenas M."/>
            <person name="Waligorski J."/>
            <person name="Applebaum E."/>
            <person name="Phelps L."/>
            <person name="Falcone J."/>
            <person name="Kanchi K."/>
            <person name="Thane T."/>
            <person name="Scimone A."/>
            <person name="Thane N."/>
            <person name="Henke J."/>
            <person name="Wang T."/>
            <person name="Ruppert J."/>
            <person name="Shah N."/>
            <person name="Rotter K."/>
            <person name="Hodges J."/>
            <person name="Ingenthron E."/>
            <person name="Cordes M."/>
            <person name="Kohlberg S."/>
            <person name="Sgro J."/>
            <person name="Delgado B."/>
            <person name="Mead K."/>
            <person name="Chinwalla A."/>
            <person name="Leonard S."/>
            <person name="Crouse K."/>
            <person name="Collura K."/>
            <person name="Kudrna D."/>
            <person name="Currie J."/>
            <person name="He R."/>
            <person name="Angelova A."/>
            <person name="Rajasekar S."/>
            <person name="Mueller T."/>
            <person name="Lomeli R."/>
            <person name="Scara G."/>
            <person name="Ko A."/>
            <person name="Delaney K."/>
            <person name="Wissotski M."/>
            <person name="Lopez G."/>
            <person name="Campos D."/>
            <person name="Braidotti M."/>
            <person name="Ashley E."/>
            <person name="Golser W."/>
            <person name="Kim H."/>
            <person name="Lee S."/>
            <person name="Lin J."/>
            <person name="Dujmic Z."/>
            <person name="Kim W."/>
            <person name="Talag J."/>
            <person name="Zuccolo A."/>
            <person name="Fan C."/>
            <person name="Sebastian A."/>
            <person name="Kramer M."/>
            <person name="Spiegel L."/>
            <person name="Nascimento L."/>
            <person name="Zutavern T."/>
            <person name="Miller B."/>
            <person name="Ambroise C."/>
            <person name="Muller S."/>
            <person name="Spooner W."/>
            <person name="Narechania A."/>
            <person name="Ren L."/>
            <person name="Wei S."/>
            <person name="Kumari S."/>
            <person name="Faga B."/>
            <person name="Levy M.J."/>
            <person name="McMahan L."/>
            <person name="Van Buren P."/>
            <person name="Vaughn M.W."/>
            <person name="Ying K."/>
            <person name="Yeh C.-T."/>
            <person name="Emrich S.J."/>
            <person name="Jia Y."/>
            <person name="Kalyanaraman A."/>
            <person name="Hsia A.-P."/>
            <person name="Barbazuk W.B."/>
            <person name="Baucom R.S."/>
            <person name="Brutnell T.P."/>
            <person name="Carpita N.C."/>
            <person name="Chaparro C."/>
            <person name="Chia J.-M."/>
            <person name="Deragon J.-M."/>
            <person name="Estill J.C."/>
            <person name="Fu Y."/>
            <person name="Jeddeloh J.A."/>
            <person name="Han Y."/>
            <person name="Lee H."/>
            <person name="Li P."/>
            <person name="Lisch D.R."/>
            <person name="Liu S."/>
            <person name="Liu Z."/>
            <person name="Nagel D.H."/>
            <person name="McCann M.C."/>
            <person name="SanMiguel P."/>
            <person name="Myers A.M."/>
            <person name="Nettleton D."/>
            <person name="Nguyen J."/>
            <person name="Penning B.W."/>
            <person name="Ponnala L."/>
            <person name="Schneider K.L."/>
            <person name="Schwartz D.C."/>
            <person name="Sharma A."/>
            <person name="Soderlund C."/>
            <person name="Springer N.M."/>
            <person name="Sun Q."/>
            <person name="Wang H."/>
            <person name="Waterman M."/>
            <person name="Westerman R."/>
            <person name="Wolfgruber T.K."/>
            <person name="Yang L."/>
            <person name="Yu Y."/>
            <person name="Zhang L."/>
            <person name="Zhou S."/>
            <person name="Zhu Q."/>
            <person name="Bennetzen J.L."/>
            <person name="Dawe R.K."/>
            <person name="Jiang J."/>
            <person name="Jiang N."/>
            <person name="Presting G.G."/>
            <person name="Wessler S.R."/>
            <person name="Aluru S."/>
            <person name="Martienssen R.A."/>
            <person name="Clifton S.W."/>
            <person name="McCombie W.R."/>
            <person name="Wing R.A."/>
            <person name="Wilson R.K."/>
        </authorList>
    </citation>
    <scope>NUCLEOTIDE SEQUENCE [LARGE SCALE GENOMIC DNA]</scope>
    <source>
        <strain evidence="18">cv. B73</strain>
    </source>
</reference>
<evidence type="ECO:0000256" key="4">
    <source>
        <dbReference type="ARBA" id="ARBA00022614"/>
    </source>
</evidence>
<accession>A0A1D6H6B2</accession>
<reference evidence="17" key="4">
    <citation type="submission" date="2021-05" db="UniProtKB">
        <authorList>
            <consortium name="EnsemblPlants"/>
        </authorList>
    </citation>
    <scope>IDENTIFICATION</scope>
    <source>
        <strain evidence="17">cv. B73</strain>
    </source>
</reference>
<dbReference type="Gramene" id="Zm00001eb239020_T002">
    <property type="protein sequence ID" value="Zm00001eb239020_P002"/>
    <property type="gene ID" value="Zm00001eb239020"/>
</dbReference>
<protein>
    <submittedName>
        <fullName evidence="16">Receptor like protein 7</fullName>
    </submittedName>
</protein>
<dbReference type="FunFam" id="3.80.10.10:FF:000041">
    <property type="entry name" value="LRR receptor-like serine/threonine-protein kinase ERECTA"/>
    <property type="match status" value="1"/>
</dbReference>
<evidence type="ECO:0000256" key="13">
    <source>
        <dbReference type="SAM" id="SignalP"/>
    </source>
</evidence>
<keyword evidence="9 12" id="KW-0472">Membrane</keyword>
<dbReference type="PANTHER" id="PTHR48061:SF45">
    <property type="entry name" value="LEUCINE-RICH REPEAT-CONTAINING N-TERMINAL PLANT-TYPE DOMAIN-CONTAINING PROTEIN"/>
    <property type="match status" value="1"/>
</dbReference>
<feature type="chain" id="PRO_5010804728" evidence="13">
    <location>
        <begin position="24"/>
        <end position="1170"/>
    </location>
</feature>
<dbReference type="PANTHER" id="PTHR48061">
    <property type="entry name" value="LEUCINE-RICH REPEAT RECEPTOR PROTEIN KINASE EMS1-LIKE-RELATED"/>
    <property type="match status" value="1"/>
</dbReference>
<name>A0A1D6H6B2_MAIZE</name>
<feature type="transmembrane region" description="Helical" evidence="12">
    <location>
        <begin position="1131"/>
        <end position="1151"/>
    </location>
</feature>
<sequence>MARASYLLPLFLILIHHLRSSLASSTWYGNLTAPWCHPDHAAALLQLKRSFLFDYSTTTLASWEAGTDCCLWEGVGCDSVSGHVTVLDLGGRGLYSYSLDGALFNLTSLQRLDLSKNDFGGSPIPAAGFERLSVLTHLNLSYAGFYGHIPVVIGKLPSLISLDISSIHNIDGAEIDTLYNLFDSYNLLVLQEPSFETLLSNLTNLRELYLDGVDISSSGREDWGRTLGKYVPHLQVLSMEECRLVGPIHRHFLRLRSIEVINLKMNGISGVVPEFFADFLNLRVLQLSFNNLRGTFPPKIFQLKNLAVLDVSNNDQLSGLIPKFLHGSSLETLNLQDTHFSGVTLSYLGNLTSLTDLGIDGRSISMEPPYFFVDKMDHVSTLRLSSVNFSREARSNFSWIGDLQSLKTLKISDCYSTKTMPSWIGNLTSLRSLDIRYCGSIGPIPQLIGNLTTLEYLTISDCAFTGQLLSSVGNLENLRFLQISYNHQGLSGPITPTIGHLNKLTVLILRGCSFSGRIPNTIANMTKLIFVDLSQNDLVGGVPTFLFTLPSLLQLDLSSNQLSGPIQEFHTLSSCIEVVTLNDNKISGNIPSALFHLINLVILDLSSNNITGFVDLDDFWKLRKLAQMSLSNNKLYIKEGKRSNSTFRLLPKLTELDLKSCGLTEIPSFLVHLDHITILDLSCNKILGTIPNWIWHTWDHSLRNLNLSNNAFTNLQLTSYILPNSHLEFLDLSSNRIQGQIPIPNMLTMESNYEQVLDYSNNSFTSVMLNFTLYLSQTVYLKLSDNNIAGYIPPTLCNLTYLKVLDLANNDFRGKVPSCLIEDGNLNILNLRGNRFEGELTYKNYSSQCDLRTIDINGNNIQGQLPKALSQCTDLEVLDVGYNNIVDVFPSWLGNLSNLRVLVLRSNQFYGTLDDPFTSGNFQGYFLGIQIIDIALNNFSGYVKPQWFKMFKSMREKNNNTGQILGHSASNQYYQDTVAITVKGNYVSIDRILTALTAMDLSNNKLNGTIPDLVGNLVILHLLNMSHNAFTGNIPLQLGRMSQLESLDLSWNYLSGEIPQELTNLTFLETLDLSNNNLAGMIPQSRQFGTFENSSFEGNIGLCGAPLSRQCASSPQPNDLKQKMSQDHVDITLYMFIGLGFGLGFAVAILVMQVPLGKFYRTISILRNLS</sequence>